<evidence type="ECO:0000256" key="3">
    <source>
        <dbReference type="PROSITE-ProRule" id="PRU00284"/>
    </source>
</evidence>
<dbReference type="Gene3D" id="1.10.287.950">
    <property type="entry name" value="Methyl-accepting chemotaxis protein"/>
    <property type="match status" value="1"/>
</dbReference>
<feature type="domain" description="Methyl-accepting transducer" evidence="5">
    <location>
        <begin position="472"/>
        <end position="701"/>
    </location>
</feature>
<dbReference type="InterPro" id="IPR013587">
    <property type="entry name" value="Nitrate/nitrite_sensing"/>
</dbReference>
<dbReference type="Pfam" id="PF00015">
    <property type="entry name" value="MCPsignal"/>
    <property type="match status" value="1"/>
</dbReference>
<comment type="similarity">
    <text evidence="2">Belongs to the methyl-accepting chemotaxis (MCP) protein family.</text>
</comment>
<dbReference type="GO" id="GO:0016020">
    <property type="term" value="C:membrane"/>
    <property type="evidence" value="ECO:0007669"/>
    <property type="project" value="InterPro"/>
</dbReference>
<evidence type="ECO:0000256" key="1">
    <source>
        <dbReference type="ARBA" id="ARBA00022500"/>
    </source>
</evidence>
<keyword evidence="4" id="KW-0472">Membrane</keyword>
<evidence type="ECO:0000256" key="4">
    <source>
        <dbReference type="SAM" id="Phobius"/>
    </source>
</evidence>
<dbReference type="InterPro" id="IPR004090">
    <property type="entry name" value="Chemotax_Me-accpt_rcpt"/>
</dbReference>
<dbReference type="PANTHER" id="PTHR43531:SF11">
    <property type="entry name" value="METHYL-ACCEPTING CHEMOTAXIS PROTEIN 3"/>
    <property type="match status" value="1"/>
</dbReference>
<evidence type="ECO:0000256" key="2">
    <source>
        <dbReference type="ARBA" id="ARBA00029447"/>
    </source>
</evidence>
<dbReference type="Pfam" id="PF00672">
    <property type="entry name" value="HAMP"/>
    <property type="match status" value="1"/>
</dbReference>
<reference evidence="7 8" key="1">
    <citation type="submission" date="2019-03" db="EMBL/GenBank/DDBJ databases">
        <title>Jiella endophytica sp. nov., a novel endophytic bacterium isolated from root of Ficus microcarpa Linn. f.</title>
        <authorList>
            <person name="Tuo L."/>
        </authorList>
    </citation>
    <scope>NUCLEOTIDE SEQUENCE [LARGE SCALE GENOMIC DNA]</scope>
    <source>
        <strain evidence="7 8">CBS5Q-3</strain>
    </source>
</reference>
<dbReference type="EMBL" id="SOZD01000019">
    <property type="protein sequence ID" value="TFF17231.1"/>
    <property type="molecule type" value="Genomic_DNA"/>
</dbReference>
<dbReference type="GO" id="GO:0007165">
    <property type="term" value="P:signal transduction"/>
    <property type="evidence" value="ECO:0007669"/>
    <property type="project" value="UniProtKB-KW"/>
</dbReference>
<keyword evidence="1" id="KW-0145">Chemotaxis</keyword>
<evidence type="ECO:0000259" key="6">
    <source>
        <dbReference type="PROSITE" id="PS50885"/>
    </source>
</evidence>
<dbReference type="SMART" id="SM00304">
    <property type="entry name" value="HAMP"/>
    <property type="match status" value="2"/>
</dbReference>
<comment type="caution">
    <text evidence="7">The sequence shown here is derived from an EMBL/GenBank/DDBJ whole genome shotgun (WGS) entry which is preliminary data.</text>
</comment>
<dbReference type="GO" id="GO:0004888">
    <property type="term" value="F:transmembrane signaling receptor activity"/>
    <property type="evidence" value="ECO:0007669"/>
    <property type="project" value="InterPro"/>
</dbReference>
<name>A0A4Y8R6J1_9HYPH</name>
<evidence type="ECO:0000313" key="8">
    <source>
        <dbReference type="Proteomes" id="UP000298179"/>
    </source>
</evidence>
<dbReference type="PANTHER" id="PTHR43531">
    <property type="entry name" value="PROTEIN ICFG"/>
    <property type="match status" value="1"/>
</dbReference>
<evidence type="ECO:0000313" key="7">
    <source>
        <dbReference type="EMBL" id="TFF17231.1"/>
    </source>
</evidence>
<feature type="domain" description="HAMP" evidence="6">
    <location>
        <begin position="415"/>
        <end position="467"/>
    </location>
</feature>
<dbReference type="SUPFAM" id="SSF58104">
    <property type="entry name" value="Methyl-accepting chemotaxis protein (MCP) signaling domain"/>
    <property type="match status" value="1"/>
</dbReference>
<keyword evidence="3" id="KW-0807">Transducer</keyword>
<dbReference type="Gene3D" id="6.10.340.10">
    <property type="match status" value="1"/>
</dbReference>
<gene>
    <name evidence="7" type="ORF">E3C22_24170</name>
</gene>
<dbReference type="Pfam" id="PF08376">
    <property type="entry name" value="NIT"/>
    <property type="match status" value="1"/>
</dbReference>
<keyword evidence="8" id="KW-1185">Reference proteome</keyword>
<dbReference type="InterPro" id="IPR003660">
    <property type="entry name" value="HAMP_dom"/>
</dbReference>
<protein>
    <submittedName>
        <fullName evidence="7">HAMP domain-containing protein</fullName>
    </submittedName>
</protein>
<dbReference type="PRINTS" id="PR00260">
    <property type="entry name" value="CHEMTRNSDUCR"/>
</dbReference>
<dbReference type="SMART" id="SM00283">
    <property type="entry name" value="MA"/>
    <property type="match status" value="1"/>
</dbReference>
<feature type="transmembrane region" description="Helical" evidence="4">
    <location>
        <begin position="313"/>
        <end position="335"/>
    </location>
</feature>
<organism evidence="7 8">
    <name type="scientific">Jiella endophytica</name>
    <dbReference type="NCBI Taxonomy" id="2558362"/>
    <lineage>
        <taxon>Bacteria</taxon>
        <taxon>Pseudomonadati</taxon>
        <taxon>Pseudomonadota</taxon>
        <taxon>Alphaproteobacteria</taxon>
        <taxon>Hyphomicrobiales</taxon>
        <taxon>Aurantimonadaceae</taxon>
        <taxon>Jiella</taxon>
    </lineage>
</organism>
<sequence>MRLRDVPVGLRLAATLVIPAALLVFIAQGELGAAWTRYHHMYDLRIATKEIEIVANLIHALQVERGTTAGFIGSAGDQMGENMRNARETTHEVHEQFERAEHVIEKVGDQYAKPLMERIDPMTHDGLEKLRKKIDALAATPGEAFTFYTDLIDGLAALAVSLHHGIDEKEIAAPLSDFVLLLKVKEFAGQERGLGAGAIAARRFSSEQYFLFTEMGGKEDALIELYYEGVGPELAQDARQRLAAARTAMMEMRQGMIRNGQITALSSFSAEKWFEIATARINIIRELAQETIHRIEARAVALGDRAFATFIELVGLVLALTLLVAFVTFILACSINRPLRALTQSLKALLYGNAEIQGVDDSRKDEFGDMARTVRAIIVQTDENAAREREDEAARIAEREHLRAATDAERAETAARSMRAVEELGTALQHLSDGDLSYRIKTHFADVFEPLRTNFNRSLNALDDAVGAVAEVSGSLRGNTGELQIAADDLARRTEQQAASLEETAAALGEVSQTVSESTERAERVGNIVAKAAKETQISNAVVRQTVEAIRTIAASSEEIVRFVSVIDEIAFQTNLLALNAGVEAARAGEAGKGFAVVASEVRELAQRSAAAAKEIKDLTDRSVAEVENGVALSEQTGSALDGILQQIQAVHQEMQAMISSARSQSTALAEVNQAISHMDLTTQQNAAMVEQSTAATNNLAEQSQTLDARVAGFKLSGKKRADCSMAA</sequence>
<dbReference type="PROSITE" id="PS50111">
    <property type="entry name" value="CHEMOTAXIS_TRANSDUC_2"/>
    <property type="match status" value="1"/>
</dbReference>
<dbReference type="PROSITE" id="PS50885">
    <property type="entry name" value="HAMP"/>
    <property type="match status" value="1"/>
</dbReference>
<proteinExistence type="inferred from homology"/>
<dbReference type="OrthoDB" id="2489132at2"/>
<keyword evidence="4" id="KW-1133">Transmembrane helix</keyword>
<dbReference type="InterPro" id="IPR004089">
    <property type="entry name" value="MCPsignal_dom"/>
</dbReference>
<dbReference type="InterPro" id="IPR051310">
    <property type="entry name" value="MCP_chemotaxis"/>
</dbReference>
<dbReference type="GO" id="GO:0006935">
    <property type="term" value="P:chemotaxis"/>
    <property type="evidence" value="ECO:0007669"/>
    <property type="project" value="UniProtKB-KW"/>
</dbReference>
<accession>A0A4Y8R6J1</accession>
<dbReference type="CDD" id="cd11386">
    <property type="entry name" value="MCP_signal"/>
    <property type="match status" value="1"/>
</dbReference>
<dbReference type="RefSeq" id="WP_134764457.1">
    <property type="nucleotide sequence ID" value="NZ_SOZD01000019.1"/>
</dbReference>
<evidence type="ECO:0000259" key="5">
    <source>
        <dbReference type="PROSITE" id="PS50111"/>
    </source>
</evidence>
<dbReference type="Proteomes" id="UP000298179">
    <property type="component" value="Unassembled WGS sequence"/>
</dbReference>
<keyword evidence="4" id="KW-0812">Transmembrane</keyword>
<dbReference type="AlphaFoldDB" id="A0A4Y8R6J1"/>